<evidence type="ECO:0000313" key="2">
    <source>
        <dbReference type="Proteomes" id="UP001055811"/>
    </source>
</evidence>
<comment type="caution">
    <text evidence="1">The sequence shown here is derived from an EMBL/GenBank/DDBJ whole genome shotgun (WGS) entry which is preliminary data.</text>
</comment>
<reference evidence="1 2" key="2">
    <citation type="journal article" date="2022" name="Mol. Ecol. Resour.">
        <title>The genomes of chicory, endive, great burdock and yacon provide insights into Asteraceae paleo-polyploidization history and plant inulin production.</title>
        <authorList>
            <person name="Fan W."/>
            <person name="Wang S."/>
            <person name="Wang H."/>
            <person name="Wang A."/>
            <person name="Jiang F."/>
            <person name="Liu H."/>
            <person name="Zhao H."/>
            <person name="Xu D."/>
            <person name="Zhang Y."/>
        </authorList>
    </citation>
    <scope>NUCLEOTIDE SEQUENCE [LARGE SCALE GENOMIC DNA]</scope>
    <source>
        <strain evidence="2">cv. Punajuju</strain>
        <tissue evidence="1">Leaves</tissue>
    </source>
</reference>
<evidence type="ECO:0000313" key="1">
    <source>
        <dbReference type="EMBL" id="KAI3782323.1"/>
    </source>
</evidence>
<accession>A0ACB9GGL0</accession>
<proteinExistence type="predicted"/>
<name>A0ACB9GGL0_CICIN</name>
<organism evidence="1 2">
    <name type="scientific">Cichorium intybus</name>
    <name type="common">Chicory</name>
    <dbReference type="NCBI Taxonomy" id="13427"/>
    <lineage>
        <taxon>Eukaryota</taxon>
        <taxon>Viridiplantae</taxon>
        <taxon>Streptophyta</taxon>
        <taxon>Embryophyta</taxon>
        <taxon>Tracheophyta</taxon>
        <taxon>Spermatophyta</taxon>
        <taxon>Magnoliopsida</taxon>
        <taxon>eudicotyledons</taxon>
        <taxon>Gunneridae</taxon>
        <taxon>Pentapetalae</taxon>
        <taxon>asterids</taxon>
        <taxon>campanulids</taxon>
        <taxon>Asterales</taxon>
        <taxon>Asteraceae</taxon>
        <taxon>Cichorioideae</taxon>
        <taxon>Cichorieae</taxon>
        <taxon>Cichoriinae</taxon>
        <taxon>Cichorium</taxon>
    </lineage>
</organism>
<dbReference type="EMBL" id="CM042010">
    <property type="protein sequence ID" value="KAI3782323.1"/>
    <property type="molecule type" value="Genomic_DNA"/>
</dbReference>
<gene>
    <name evidence="1" type="ORF">L2E82_12365</name>
</gene>
<reference evidence="2" key="1">
    <citation type="journal article" date="2022" name="Mol. Ecol. Resour.">
        <title>The genomes of chicory, endive, great burdock and yacon provide insights into Asteraceae palaeo-polyploidization history and plant inulin production.</title>
        <authorList>
            <person name="Fan W."/>
            <person name="Wang S."/>
            <person name="Wang H."/>
            <person name="Wang A."/>
            <person name="Jiang F."/>
            <person name="Liu H."/>
            <person name="Zhao H."/>
            <person name="Xu D."/>
            <person name="Zhang Y."/>
        </authorList>
    </citation>
    <scope>NUCLEOTIDE SEQUENCE [LARGE SCALE GENOMIC DNA]</scope>
    <source>
        <strain evidence="2">cv. Punajuju</strain>
    </source>
</reference>
<sequence length="200" mass="22476">MYDSGQVFLFDCLSLFSDFCCPIIWFEMYDSGQIICSISLILIIDSTIEHSDDFSYSIPCLMFILMLRFFLGFEVPAVVSFKNVRFLQTMLNLCQSQSGVPDKAIESCSLVESILHLEPIEVCKRGAMRTDAQRGASKNASSSGCDAILHVYFLLVGDLEIPKLYHVHRVRDGNSFATRRIDAIQKGTVVFTMIASFQVP</sequence>
<keyword evidence="2" id="KW-1185">Reference proteome</keyword>
<dbReference type="Proteomes" id="UP001055811">
    <property type="component" value="Linkage Group LG02"/>
</dbReference>
<protein>
    <submittedName>
        <fullName evidence="1">Uncharacterized protein</fullName>
    </submittedName>
</protein>